<sequence>MLNTKNVSKNDISQLKELKWWLDDNVEQGTDITFGTIDGNDVTSECLLPIVDALLLELEERQTFVIVGRVSDEDNVMLFINSIDSDQAKHLFIECIKVEQDWDCERDIYIEFCISLSDFQKNHIYTNVETADRFCGSSS</sequence>
<gene>
    <name evidence="1" type="ORF">N478_03455</name>
</gene>
<reference evidence="1 2" key="1">
    <citation type="submission" date="2013-07" db="EMBL/GenBank/DDBJ databases">
        <title>Comparative Genomic and Metabolomic Analysis of Twelve Strains of Pseudoalteromonas luteoviolacea.</title>
        <authorList>
            <person name="Vynne N.G."/>
            <person name="Mansson M."/>
            <person name="Gram L."/>
        </authorList>
    </citation>
    <scope>NUCLEOTIDE SEQUENCE [LARGE SCALE GENOMIC DNA]</scope>
    <source>
        <strain evidence="1 2">S4060-1</strain>
    </source>
</reference>
<dbReference type="RefSeq" id="WP_063382104.1">
    <property type="nucleotide sequence ID" value="NZ_AUXX01000034.1"/>
</dbReference>
<dbReference type="AlphaFoldDB" id="A0A161YNF5"/>
<protein>
    <submittedName>
        <fullName evidence="1">Uncharacterized protein</fullName>
    </submittedName>
</protein>
<dbReference type="PATRIC" id="fig|1365257.3.peg.3725"/>
<evidence type="ECO:0000313" key="1">
    <source>
        <dbReference type="EMBL" id="KZN63319.1"/>
    </source>
</evidence>
<organism evidence="1 2">
    <name type="scientific">Pseudoalteromonas luteoviolacea S4060-1</name>
    <dbReference type="NCBI Taxonomy" id="1365257"/>
    <lineage>
        <taxon>Bacteria</taxon>
        <taxon>Pseudomonadati</taxon>
        <taxon>Pseudomonadota</taxon>
        <taxon>Gammaproteobacteria</taxon>
        <taxon>Alteromonadales</taxon>
        <taxon>Pseudoalteromonadaceae</taxon>
        <taxon>Pseudoalteromonas</taxon>
    </lineage>
</organism>
<dbReference type="Proteomes" id="UP000076661">
    <property type="component" value="Unassembled WGS sequence"/>
</dbReference>
<dbReference type="EMBL" id="AUXX01000034">
    <property type="protein sequence ID" value="KZN63319.1"/>
    <property type="molecule type" value="Genomic_DNA"/>
</dbReference>
<accession>A0A161YNF5</accession>
<proteinExistence type="predicted"/>
<evidence type="ECO:0000313" key="2">
    <source>
        <dbReference type="Proteomes" id="UP000076661"/>
    </source>
</evidence>
<comment type="caution">
    <text evidence="1">The sequence shown here is derived from an EMBL/GenBank/DDBJ whole genome shotgun (WGS) entry which is preliminary data.</text>
</comment>
<name>A0A161YNF5_9GAMM</name>